<organism evidence="1 2">
    <name type="scientific">Thelazia callipaeda</name>
    <name type="common">Oriental eyeworm</name>
    <name type="synonym">Parasitic nematode</name>
    <dbReference type="NCBI Taxonomy" id="103827"/>
    <lineage>
        <taxon>Eukaryota</taxon>
        <taxon>Metazoa</taxon>
        <taxon>Ecdysozoa</taxon>
        <taxon>Nematoda</taxon>
        <taxon>Chromadorea</taxon>
        <taxon>Rhabditida</taxon>
        <taxon>Spirurina</taxon>
        <taxon>Spiruromorpha</taxon>
        <taxon>Thelazioidea</taxon>
        <taxon>Thelaziidae</taxon>
        <taxon>Thelazia</taxon>
    </lineage>
</organism>
<dbReference type="EMBL" id="UYYF01001669">
    <property type="protein sequence ID" value="VDN00041.1"/>
    <property type="molecule type" value="Genomic_DNA"/>
</dbReference>
<keyword evidence="2" id="KW-1185">Reference proteome</keyword>
<dbReference type="Proteomes" id="UP000276776">
    <property type="component" value="Unassembled WGS sequence"/>
</dbReference>
<evidence type="ECO:0000313" key="1">
    <source>
        <dbReference type="EMBL" id="VDN00041.1"/>
    </source>
</evidence>
<gene>
    <name evidence="1" type="ORF">TCLT_LOCUS3518</name>
</gene>
<dbReference type="OrthoDB" id="5797719at2759"/>
<dbReference type="AlphaFoldDB" id="A0A3P7L2U0"/>
<evidence type="ECO:0000313" key="2">
    <source>
        <dbReference type="Proteomes" id="UP000276776"/>
    </source>
</evidence>
<sequence>MLFEKVNLNICRIIIYFCLKFLKKLLDASVTYGPVLTKLSRCGWRVQLFHPEKASKDFTDYGDANCTIERVLGTPIDDYTSVTYFPNTVYFLVNHIVNGETLGFLSNITEQYESNLVYFNEKVGEAVVELKAFDMERLG</sequence>
<accession>A0A3P7L2U0</accession>
<protein>
    <submittedName>
        <fullName evidence="1">Uncharacterized protein</fullName>
    </submittedName>
</protein>
<reference evidence="1 2" key="1">
    <citation type="submission" date="2018-11" db="EMBL/GenBank/DDBJ databases">
        <authorList>
            <consortium name="Pathogen Informatics"/>
        </authorList>
    </citation>
    <scope>NUCLEOTIDE SEQUENCE [LARGE SCALE GENOMIC DNA]</scope>
</reference>
<proteinExistence type="predicted"/>
<name>A0A3P7L2U0_THECL</name>